<accession>A0A1Y5TVT2</accession>
<dbReference type="Gene3D" id="3.40.50.2000">
    <property type="entry name" value="Glycogen Phosphorylase B"/>
    <property type="match status" value="1"/>
</dbReference>
<dbReference type="RefSeq" id="WP_085798187.1">
    <property type="nucleotide sequence ID" value="NZ_FWFO01000010.1"/>
</dbReference>
<dbReference type="Proteomes" id="UP000193077">
    <property type="component" value="Unassembled WGS sequence"/>
</dbReference>
<name>A0A1Y5TVT2_9RHOB</name>
<evidence type="ECO:0000313" key="2">
    <source>
        <dbReference type="Proteomes" id="UP000193077"/>
    </source>
</evidence>
<reference evidence="1 2" key="1">
    <citation type="submission" date="2017-03" db="EMBL/GenBank/DDBJ databases">
        <authorList>
            <person name="Afonso C.L."/>
            <person name="Miller P.J."/>
            <person name="Scott M.A."/>
            <person name="Spackman E."/>
            <person name="Goraichik I."/>
            <person name="Dimitrov K.M."/>
            <person name="Suarez D.L."/>
            <person name="Swayne D.E."/>
        </authorList>
    </citation>
    <scope>NUCLEOTIDE SEQUENCE [LARGE SCALE GENOMIC DNA]</scope>
    <source>
        <strain evidence="1 2">CECT 7639</strain>
    </source>
</reference>
<organism evidence="1 2">
    <name type="scientific">Falsiruegeria litorea R37</name>
    <dbReference type="NCBI Taxonomy" id="1200284"/>
    <lineage>
        <taxon>Bacteria</taxon>
        <taxon>Pseudomonadati</taxon>
        <taxon>Pseudomonadota</taxon>
        <taxon>Alphaproteobacteria</taxon>
        <taxon>Rhodobacterales</taxon>
        <taxon>Roseobacteraceae</taxon>
        <taxon>Falsiruegeria</taxon>
    </lineage>
</organism>
<gene>
    <name evidence="1" type="ORF">TRL7639_04546</name>
</gene>
<dbReference type="AlphaFoldDB" id="A0A1Y5TVT2"/>
<evidence type="ECO:0008006" key="3">
    <source>
        <dbReference type="Google" id="ProtNLM"/>
    </source>
</evidence>
<dbReference type="EMBL" id="FWFO01000010">
    <property type="protein sequence ID" value="SLN74538.1"/>
    <property type="molecule type" value="Genomic_DNA"/>
</dbReference>
<dbReference type="SUPFAM" id="SSF53756">
    <property type="entry name" value="UDP-Glycosyltransferase/glycogen phosphorylase"/>
    <property type="match status" value="1"/>
</dbReference>
<protein>
    <recommendedName>
        <fullName evidence="3">Glycosyl transferases group 1</fullName>
    </recommendedName>
</protein>
<proteinExistence type="predicted"/>
<keyword evidence="2" id="KW-1185">Reference proteome</keyword>
<evidence type="ECO:0000313" key="1">
    <source>
        <dbReference type="EMBL" id="SLN74538.1"/>
    </source>
</evidence>
<sequence>MSTGPLAFVISPQPWAGFHVSKHHYAIALADCGWRVVFIDPPTDLGSAGRIEMHATDIPGITSLRYQTFFPYKLKFRARWLFDRLMRRQARRLVTKVGKPDLVWDFDNAYQFRDLRPFSAKTTLFHLVDDVSSPNMGTKHADHLFYLHPSFATHAGGVVHPDHHVGHGLGRAHETAARNTDFGTPNPDQPHIGFVGNLAAAWIDWDAIEIMLTRHPQARFTFWGPHPAPDAANTALTQIVARPNAFLPGLTAPAQILTQASSVDVWLVPFIADKLLGGPLNSHKILEYLSTGKVVVMSWLDAYSGNPLVHMLPDRHSTALAEVLDQVLANLSTANNLQSMEERRAYAMARTYDQHLAHILRVAKIDIQDLHSNAA</sequence>
<dbReference type="OrthoDB" id="9816564at2"/>